<name>A0A9X9SJL9_STRDY</name>
<dbReference type="EMBL" id="CABEIM010000002">
    <property type="protein sequence ID" value="VTS76239.1"/>
    <property type="molecule type" value="Genomic_DNA"/>
</dbReference>
<comment type="caution">
    <text evidence="2">The sequence shown here is derived from an EMBL/GenBank/DDBJ whole genome shotgun (WGS) entry which is preliminary data.</text>
</comment>
<sequence length="66" mass="7508">MLYRKVLPFHFKDRNEDYQLGYDSELAGEKHLSGFELGLDFSLGEIGFYFEGVTLPKGGSIEFLGE</sequence>
<evidence type="ECO:0000313" key="3">
    <source>
        <dbReference type="Proteomes" id="UP000373301"/>
    </source>
</evidence>
<protein>
    <submittedName>
        <fullName evidence="2">Uncharacterized protein</fullName>
    </submittedName>
</protein>
<dbReference type="Proteomes" id="UP000373301">
    <property type="component" value="Unassembled WGS sequence"/>
</dbReference>
<evidence type="ECO:0000313" key="2">
    <source>
        <dbReference type="EMBL" id="VTS87828.1"/>
    </source>
</evidence>
<evidence type="ECO:0000313" key="1">
    <source>
        <dbReference type="EMBL" id="VTS76239.1"/>
    </source>
</evidence>
<dbReference type="RefSeq" id="WP_143927792.1">
    <property type="nucleotide sequence ID" value="NZ_CABEIM010000002.1"/>
</dbReference>
<dbReference type="AlphaFoldDB" id="A0A9X9SJL9"/>
<gene>
    <name evidence="1" type="ORF">NCTC7982_00193</name>
    <name evidence="2" type="ORF">NCTC7982_02232</name>
</gene>
<accession>A0A9X9SJL9</accession>
<proteinExistence type="predicted"/>
<organism evidence="2 3">
    <name type="scientific">Streptococcus dysgalactiae</name>
    <dbReference type="NCBI Taxonomy" id="1334"/>
    <lineage>
        <taxon>Bacteria</taxon>
        <taxon>Bacillati</taxon>
        <taxon>Bacillota</taxon>
        <taxon>Bacilli</taxon>
        <taxon>Lactobacillales</taxon>
        <taxon>Streptococcaceae</taxon>
        <taxon>Streptococcus</taxon>
    </lineage>
</organism>
<reference evidence="2 3" key="1">
    <citation type="submission" date="2019-05" db="EMBL/GenBank/DDBJ databases">
        <authorList>
            <consortium name="Pathogen Informatics"/>
        </authorList>
    </citation>
    <scope>NUCLEOTIDE SEQUENCE [LARGE SCALE GENOMIC DNA]</scope>
    <source>
        <strain evidence="2 3">NCTC7982</strain>
    </source>
</reference>
<dbReference type="EMBL" id="CABEIM010000003">
    <property type="protein sequence ID" value="VTS87828.1"/>
    <property type="molecule type" value="Genomic_DNA"/>
</dbReference>